<evidence type="ECO:0000313" key="4">
    <source>
        <dbReference type="EMBL" id="CAD8781407.1"/>
    </source>
</evidence>
<dbReference type="EMBL" id="HBFM01023834">
    <property type="protein sequence ID" value="CAD8781407.1"/>
    <property type="molecule type" value="Transcribed_RNA"/>
</dbReference>
<dbReference type="SMART" id="SM00443">
    <property type="entry name" value="G_patch"/>
    <property type="match status" value="1"/>
</dbReference>
<feature type="transmembrane region" description="Helical" evidence="2">
    <location>
        <begin position="130"/>
        <end position="153"/>
    </location>
</feature>
<dbReference type="Pfam" id="PF01585">
    <property type="entry name" value="G-patch"/>
    <property type="match status" value="1"/>
</dbReference>
<dbReference type="PROSITE" id="PS50174">
    <property type="entry name" value="G_PATCH"/>
    <property type="match status" value="1"/>
</dbReference>
<keyword evidence="2" id="KW-1133">Transmembrane helix</keyword>
<reference evidence="4" key="1">
    <citation type="submission" date="2021-01" db="EMBL/GenBank/DDBJ databases">
        <authorList>
            <person name="Corre E."/>
            <person name="Pelletier E."/>
            <person name="Niang G."/>
            <person name="Scheremetjew M."/>
            <person name="Finn R."/>
            <person name="Kale V."/>
            <person name="Holt S."/>
            <person name="Cochrane G."/>
            <person name="Meng A."/>
            <person name="Brown T."/>
            <person name="Cohen L."/>
        </authorList>
    </citation>
    <scope>NUCLEOTIDE SEQUENCE</scope>
    <source>
        <strain evidence="4">SAG 63-3</strain>
    </source>
</reference>
<protein>
    <recommendedName>
        <fullName evidence="3">G-patch domain-containing protein</fullName>
    </recommendedName>
</protein>
<feature type="compositionally biased region" description="Basic residues" evidence="1">
    <location>
        <begin position="86"/>
        <end position="103"/>
    </location>
</feature>
<keyword evidence="2" id="KW-0472">Membrane</keyword>
<evidence type="ECO:0000256" key="2">
    <source>
        <dbReference type="SAM" id="Phobius"/>
    </source>
</evidence>
<gene>
    <name evidence="4" type="ORF">PPAR00522_LOCUS15447</name>
</gene>
<dbReference type="InterPro" id="IPR000467">
    <property type="entry name" value="G_patch_dom"/>
</dbReference>
<feature type="compositionally biased region" description="Basic and acidic residues" evidence="1">
    <location>
        <begin position="58"/>
        <end position="69"/>
    </location>
</feature>
<sequence>MAAMGYRAGSGLGRDGSGCTEPIQAVQRTKRTGIGSGVVEGGGGGQGIGKGSECEGSESEKKGTKRFDESPSPPGNGHTDEGNLTKGKRKRGGERERMRKHRREAQEAAAKVLLENSSKFYVSCINISVIFLYAHVRSILMLMMTMMMMIMILY</sequence>
<feature type="compositionally biased region" description="Gly residues" evidence="1">
    <location>
        <begin position="34"/>
        <end position="50"/>
    </location>
</feature>
<organism evidence="4">
    <name type="scientific">Polytomella parva</name>
    <dbReference type="NCBI Taxonomy" id="51329"/>
    <lineage>
        <taxon>Eukaryota</taxon>
        <taxon>Viridiplantae</taxon>
        <taxon>Chlorophyta</taxon>
        <taxon>core chlorophytes</taxon>
        <taxon>Chlorophyceae</taxon>
        <taxon>CS clade</taxon>
        <taxon>Chlamydomonadales</taxon>
        <taxon>Chlamydomonadaceae</taxon>
        <taxon>Polytomella</taxon>
    </lineage>
</organism>
<keyword evidence="2" id="KW-0812">Transmembrane</keyword>
<proteinExistence type="predicted"/>
<accession>A0A7S0YKU9</accession>
<name>A0A7S0YKU9_9CHLO</name>
<evidence type="ECO:0000256" key="1">
    <source>
        <dbReference type="SAM" id="MobiDB-lite"/>
    </source>
</evidence>
<dbReference type="GO" id="GO:0003676">
    <property type="term" value="F:nucleic acid binding"/>
    <property type="evidence" value="ECO:0007669"/>
    <property type="project" value="InterPro"/>
</dbReference>
<evidence type="ECO:0000259" key="3">
    <source>
        <dbReference type="PROSITE" id="PS50174"/>
    </source>
</evidence>
<feature type="region of interest" description="Disordered" evidence="1">
    <location>
        <begin position="1"/>
        <end position="103"/>
    </location>
</feature>
<feature type="domain" description="G-patch" evidence="3">
    <location>
        <begin position="1"/>
        <end position="39"/>
    </location>
</feature>
<dbReference type="AlphaFoldDB" id="A0A7S0YKU9"/>